<dbReference type="PROSITE" id="PS52029">
    <property type="entry name" value="LD_TPASE"/>
    <property type="match status" value="1"/>
</dbReference>
<dbReference type="Proteomes" id="UP000295304">
    <property type="component" value="Unassembled WGS sequence"/>
</dbReference>
<evidence type="ECO:0000259" key="8">
    <source>
        <dbReference type="PROSITE" id="PS52029"/>
    </source>
</evidence>
<evidence type="ECO:0000256" key="5">
    <source>
        <dbReference type="ARBA" id="ARBA00022984"/>
    </source>
</evidence>
<evidence type="ECO:0000313" key="9">
    <source>
        <dbReference type="EMBL" id="TCS64843.1"/>
    </source>
</evidence>
<keyword evidence="5 7" id="KW-0573">Peptidoglycan synthesis</keyword>
<dbReference type="GO" id="GO:0071555">
    <property type="term" value="P:cell wall organization"/>
    <property type="evidence" value="ECO:0007669"/>
    <property type="project" value="UniProtKB-UniRule"/>
</dbReference>
<keyword evidence="4 7" id="KW-0133">Cell shape</keyword>
<dbReference type="InterPro" id="IPR005490">
    <property type="entry name" value="LD_TPept_cat_dom"/>
</dbReference>
<keyword evidence="10" id="KW-1185">Reference proteome</keyword>
<dbReference type="CDD" id="cd16913">
    <property type="entry name" value="YkuD_like"/>
    <property type="match status" value="1"/>
</dbReference>
<organism evidence="9 10">
    <name type="scientific">Varunaivibrio sulfuroxidans</name>
    <dbReference type="NCBI Taxonomy" id="1773489"/>
    <lineage>
        <taxon>Bacteria</taxon>
        <taxon>Pseudomonadati</taxon>
        <taxon>Pseudomonadota</taxon>
        <taxon>Alphaproteobacteria</taxon>
        <taxon>Rhodospirillales</taxon>
        <taxon>Magnetovibrionaceae</taxon>
        <taxon>Varunaivibrio</taxon>
    </lineage>
</organism>
<keyword evidence="6 7" id="KW-0961">Cell wall biogenesis/degradation</keyword>
<dbReference type="InterPro" id="IPR038063">
    <property type="entry name" value="Transpep_catalytic_dom"/>
</dbReference>
<proteinExistence type="inferred from homology"/>
<dbReference type="PANTHER" id="PTHR38589:SF1">
    <property type="entry name" value="BLR0621 PROTEIN"/>
    <property type="match status" value="1"/>
</dbReference>
<gene>
    <name evidence="9" type="ORF">EDD55_101174</name>
</gene>
<evidence type="ECO:0000256" key="4">
    <source>
        <dbReference type="ARBA" id="ARBA00022960"/>
    </source>
</evidence>
<dbReference type="EMBL" id="SLZW01000001">
    <property type="protein sequence ID" value="TCS64843.1"/>
    <property type="molecule type" value="Genomic_DNA"/>
</dbReference>
<dbReference type="GO" id="GO:0016740">
    <property type="term" value="F:transferase activity"/>
    <property type="evidence" value="ECO:0007669"/>
    <property type="project" value="UniProtKB-KW"/>
</dbReference>
<comment type="similarity">
    <text evidence="2">Belongs to the YkuD family.</text>
</comment>
<dbReference type="SUPFAM" id="SSF141523">
    <property type="entry name" value="L,D-transpeptidase catalytic domain-like"/>
    <property type="match status" value="1"/>
</dbReference>
<feature type="active site" description="Nucleophile" evidence="7">
    <location>
        <position position="140"/>
    </location>
</feature>
<evidence type="ECO:0000313" key="10">
    <source>
        <dbReference type="Proteomes" id="UP000295304"/>
    </source>
</evidence>
<protein>
    <submittedName>
        <fullName evidence="9">L,D-peptidoglycan transpeptidase YkuD (ErfK/YbiS/YcfS/YnhG family)</fullName>
    </submittedName>
</protein>
<evidence type="ECO:0000256" key="7">
    <source>
        <dbReference type="PROSITE-ProRule" id="PRU01373"/>
    </source>
</evidence>
<evidence type="ECO:0000256" key="2">
    <source>
        <dbReference type="ARBA" id="ARBA00005992"/>
    </source>
</evidence>
<dbReference type="UniPathway" id="UPA00219"/>
<dbReference type="Pfam" id="PF03734">
    <property type="entry name" value="YkuD"/>
    <property type="match status" value="1"/>
</dbReference>
<dbReference type="AlphaFoldDB" id="A0A4R3JHL8"/>
<keyword evidence="3" id="KW-0808">Transferase</keyword>
<feature type="active site" description="Proton donor/acceptor" evidence="7">
    <location>
        <position position="128"/>
    </location>
</feature>
<comment type="pathway">
    <text evidence="1 7">Cell wall biogenesis; peptidoglycan biosynthesis.</text>
</comment>
<evidence type="ECO:0000256" key="3">
    <source>
        <dbReference type="ARBA" id="ARBA00022679"/>
    </source>
</evidence>
<feature type="domain" description="L,D-TPase catalytic" evidence="8">
    <location>
        <begin position="1"/>
        <end position="164"/>
    </location>
</feature>
<name>A0A4R3JHL8_9PROT</name>
<dbReference type="PANTHER" id="PTHR38589">
    <property type="entry name" value="BLR0621 PROTEIN"/>
    <property type="match status" value="1"/>
</dbReference>
<accession>A0A4R3JHL8</accession>
<dbReference type="GO" id="GO:0009252">
    <property type="term" value="P:peptidoglycan biosynthetic process"/>
    <property type="evidence" value="ECO:0007669"/>
    <property type="project" value="UniProtKB-UniPathway"/>
</dbReference>
<dbReference type="OrthoDB" id="9804204at2"/>
<dbReference type="GO" id="GO:0004180">
    <property type="term" value="F:carboxypeptidase activity"/>
    <property type="evidence" value="ECO:0007669"/>
    <property type="project" value="UniProtKB-ARBA"/>
</dbReference>
<reference evidence="9 10" key="1">
    <citation type="submission" date="2019-03" db="EMBL/GenBank/DDBJ databases">
        <title>Genomic Encyclopedia of Type Strains, Phase IV (KMG-IV): sequencing the most valuable type-strain genomes for metagenomic binning, comparative biology and taxonomic classification.</title>
        <authorList>
            <person name="Goeker M."/>
        </authorList>
    </citation>
    <scope>NUCLEOTIDE SEQUENCE [LARGE SCALE GENOMIC DNA]</scope>
    <source>
        <strain evidence="9 10">DSM 101688</strain>
    </source>
</reference>
<dbReference type="RefSeq" id="WP_132937588.1">
    <property type="nucleotide sequence ID" value="NZ_CP119676.1"/>
</dbReference>
<evidence type="ECO:0000256" key="6">
    <source>
        <dbReference type="ARBA" id="ARBA00023316"/>
    </source>
</evidence>
<comment type="caution">
    <text evidence="9">The sequence shown here is derived from an EMBL/GenBank/DDBJ whole genome shotgun (WGS) entry which is preliminary data.</text>
</comment>
<sequence>MTLTVYPDGRFEYPQGIVRCALGRGGVRAAKREGDGATPAGNYPLRRVFYRADRLTRPWTGLPVVALDTDDAWCDDPLDPHYNRRVRLPFTPSHERLWRDDSLYDIIIEIGHNDHPTRPFLGSAVFIHLARANYAPTRGCVALAPADMLDVLTLCDETTAITILAPGRPA</sequence>
<dbReference type="GO" id="GO:0008360">
    <property type="term" value="P:regulation of cell shape"/>
    <property type="evidence" value="ECO:0007669"/>
    <property type="project" value="UniProtKB-UniRule"/>
</dbReference>
<evidence type="ECO:0000256" key="1">
    <source>
        <dbReference type="ARBA" id="ARBA00004752"/>
    </source>
</evidence>